<evidence type="ECO:0000313" key="8">
    <source>
        <dbReference type="Proteomes" id="UP000245202"/>
    </source>
</evidence>
<dbReference type="InterPro" id="IPR059226">
    <property type="entry name" value="Choice_anch_Q_dom"/>
</dbReference>
<feature type="domain" description="SLH" evidence="6">
    <location>
        <begin position="1419"/>
        <end position="1472"/>
    </location>
</feature>
<dbReference type="InterPro" id="IPR055372">
    <property type="entry name" value="CBM96"/>
</dbReference>
<feature type="region of interest" description="Disordered" evidence="4">
    <location>
        <begin position="1239"/>
        <end position="1295"/>
    </location>
</feature>
<comment type="caution">
    <text evidence="7">The sequence shown here is derived from an EMBL/GenBank/DDBJ whole genome shotgun (WGS) entry which is preliminary data.</text>
</comment>
<name>A0A2R5F1E0_9BACL</name>
<keyword evidence="8" id="KW-1185">Reference proteome</keyword>
<evidence type="ECO:0008006" key="9">
    <source>
        <dbReference type="Google" id="ProtNLM"/>
    </source>
</evidence>
<dbReference type="Gene3D" id="1.20.1270.90">
    <property type="entry name" value="AF1782-like"/>
    <property type="match status" value="1"/>
</dbReference>
<organism evidence="7 8">
    <name type="scientific">Paenibacillus agaridevorans</name>
    <dbReference type="NCBI Taxonomy" id="171404"/>
    <lineage>
        <taxon>Bacteria</taxon>
        <taxon>Bacillati</taxon>
        <taxon>Bacillota</taxon>
        <taxon>Bacilli</taxon>
        <taxon>Bacillales</taxon>
        <taxon>Paenibacillaceae</taxon>
        <taxon>Paenibacillus</taxon>
    </lineage>
</organism>
<dbReference type="InterPro" id="IPR013783">
    <property type="entry name" value="Ig-like_fold"/>
</dbReference>
<feature type="compositionally biased region" description="Acidic residues" evidence="4">
    <location>
        <begin position="1276"/>
        <end position="1291"/>
    </location>
</feature>
<evidence type="ECO:0000256" key="1">
    <source>
        <dbReference type="ARBA" id="ARBA00004613"/>
    </source>
</evidence>
<dbReference type="NCBIfam" id="NF033679">
    <property type="entry name" value="DNRLRE_dom"/>
    <property type="match status" value="2"/>
</dbReference>
<evidence type="ECO:0000256" key="3">
    <source>
        <dbReference type="ARBA" id="ARBA00022729"/>
    </source>
</evidence>
<accession>A0A2R5F1E0</accession>
<dbReference type="SMART" id="SM00710">
    <property type="entry name" value="PbH1"/>
    <property type="match status" value="4"/>
</dbReference>
<dbReference type="InterPro" id="IPR006626">
    <property type="entry name" value="PbH1"/>
</dbReference>
<dbReference type="Gene3D" id="2.60.40.10">
    <property type="entry name" value="Immunoglobulins"/>
    <property type="match status" value="3"/>
</dbReference>
<proteinExistence type="predicted"/>
<dbReference type="GO" id="GO:0005576">
    <property type="term" value="C:extracellular region"/>
    <property type="evidence" value="ECO:0007669"/>
    <property type="project" value="UniProtKB-SubCell"/>
</dbReference>
<dbReference type="Gene3D" id="2.160.20.10">
    <property type="entry name" value="Single-stranded right-handed beta-helix, Pectin lyase-like"/>
    <property type="match status" value="1"/>
</dbReference>
<dbReference type="InterPro" id="IPR003961">
    <property type="entry name" value="FN3_dom"/>
</dbReference>
<dbReference type="InterPro" id="IPR051465">
    <property type="entry name" value="Cell_Envelope_Struct_Comp"/>
</dbReference>
<feature type="domain" description="SLH" evidence="6">
    <location>
        <begin position="1293"/>
        <end position="1353"/>
    </location>
</feature>
<dbReference type="InterPro" id="IPR011050">
    <property type="entry name" value="Pectin_lyase_fold/virulence"/>
</dbReference>
<evidence type="ECO:0000313" key="7">
    <source>
        <dbReference type="EMBL" id="GBG10023.1"/>
    </source>
</evidence>
<dbReference type="InterPro" id="IPR001119">
    <property type="entry name" value="SLH_dom"/>
</dbReference>
<evidence type="ECO:0000259" key="5">
    <source>
        <dbReference type="PROSITE" id="PS50853"/>
    </source>
</evidence>
<dbReference type="EMBL" id="BDQX01000286">
    <property type="protein sequence ID" value="GBG10023.1"/>
    <property type="molecule type" value="Genomic_DNA"/>
</dbReference>
<dbReference type="PANTHER" id="PTHR43308:SF5">
    <property type="entry name" value="S-LAYER PROTEIN _ PEPTIDOGLYCAN ENDO-BETA-N-ACETYLGLUCOSAMINIDASE"/>
    <property type="match status" value="1"/>
</dbReference>
<dbReference type="Proteomes" id="UP000245202">
    <property type="component" value="Unassembled WGS sequence"/>
</dbReference>
<evidence type="ECO:0000259" key="6">
    <source>
        <dbReference type="PROSITE" id="PS51272"/>
    </source>
</evidence>
<dbReference type="PANTHER" id="PTHR43308">
    <property type="entry name" value="OUTER MEMBRANE PROTEIN ALPHA-RELATED"/>
    <property type="match status" value="1"/>
</dbReference>
<keyword evidence="2" id="KW-0964">Secreted</keyword>
<feature type="domain" description="Fibronectin type-III" evidence="5">
    <location>
        <begin position="1163"/>
        <end position="1254"/>
    </location>
</feature>
<comment type="subcellular location">
    <subcellularLocation>
        <location evidence="1">Secreted</location>
    </subcellularLocation>
</comment>
<dbReference type="Pfam" id="PF24517">
    <property type="entry name" value="CBM96"/>
    <property type="match status" value="2"/>
</dbReference>
<evidence type="ECO:0000256" key="2">
    <source>
        <dbReference type="ARBA" id="ARBA00022525"/>
    </source>
</evidence>
<dbReference type="PROSITE" id="PS50853">
    <property type="entry name" value="FN3"/>
    <property type="match status" value="1"/>
</dbReference>
<feature type="compositionally biased region" description="Polar residues" evidence="4">
    <location>
        <begin position="1240"/>
        <end position="1254"/>
    </location>
</feature>
<dbReference type="Pfam" id="PF00041">
    <property type="entry name" value="fn3"/>
    <property type="match status" value="1"/>
</dbReference>
<dbReference type="PROSITE" id="PS51272">
    <property type="entry name" value="SLH"/>
    <property type="match status" value="3"/>
</dbReference>
<dbReference type="Pfam" id="PF00395">
    <property type="entry name" value="SLH"/>
    <property type="match status" value="3"/>
</dbReference>
<evidence type="ECO:0000256" key="4">
    <source>
        <dbReference type="SAM" id="MobiDB-lite"/>
    </source>
</evidence>
<dbReference type="NCBIfam" id="NF041518">
    <property type="entry name" value="choice_anch_Q"/>
    <property type="match status" value="1"/>
</dbReference>
<feature type="domain" description="SLH" evidence="6">
    <location>
        <begin position="1354"/>
        <end position="1417"/>
    </location>
</feature>
<sequence length="1472" mass="157632">MQAPQAFADELPEGEAAVSEPIRVDSAYGAAVRGGDYANLTVSGGASSKERLEVKWSANDSASRRSHLQFNMPGPDAVNWADVEKVMLVLYVADRFGTRNQDTINVFSTDNPGISEENWTWNNTDPLMGDSKVLLGGQSFGGSLNGTWVEIDITNVKDRFIDGNAASELFLALYSGAVDDQAGMVFASQYRENAKYTPHLMIYEQYVDKLPPNVTVTGLTNGQQVTSEQLTFTINAIDNVDANPAISLIVNGGDPIPALRGANTVSLLAGRNVIEVSAVDAAGNRSASQVFVVEYERVTAYPVVADVYTDIRYPNTNYNSSAEKGGLHLKTAASGTPTTRKVYLSFDLSANTKPYAKKAVIQLFAKELMGTDRTSDVIGIYEVPAFNEQTLTSGNAPANGDKATDATYERKGHNQPIYLDISQYINRKLAALAPGQQLGTINLVLQMDNGHDQKGIFMASKENDLANAAKLLITEGVPAPVLTVNGIENQNIYFTDVLSNVEIKAESVSESVDVTLAVSVNGQTVTSTGNDLYDISLRTGTNKITIVATDSERNETRAEYTLTRLVDTPVGTYYVDSAAGNDNNDGTSEATPWKSLEKLNAAEFKAGSTILFKRGSIWNGQFRPHGSGTAEAPIVVDAYGEASAGKPIINGNGISHLDTGNMIAEGAVHLYNLSGWELRNLEVTNTGPAINNALRAGIMVVAGGAGDVNDITISNVYVHDVNSGTGAAKFSGGILFKGDTVDEKGKVTNIPSGFNRILVENSHVKDVAIEGLRTKIHRNGQDTTNIKGTDIVFRNNLIEEVYGDGIVMAEVSSGGLIEKNIVRKHSKNPSSTNYAGLWLYETNAVVIQYNEVYDGVHGYNDGEAFDFDINVTNNIYQYNYSHHNRGGFLLTMTSAGAGNIFRYNISKNDGQGTEIFFCMQPNTAIYNNTIYIGEGYTVKYLVNEGNQGRVSNMIFKNNIVQVDGTLEKYSPLTAGYDAPNVSHNLFYPASIASLPGSPKAYASLVTGNPMLTNPAAADEVMDTWDQKIWDRNIAKFKLQPGSPAIDAGTPIANPGEHDIYGTPLYYGDAPDIGAHELGPVDKTDLNLAIEMAEELLADAAATPGKYLQAAIEALDAALLAANETAGNEAATQTAVDEAWDDLTAAIEAFKDSEIPAPAVDELAPTWPNNSAATVSGITQTSLTVSWTAAEDNVGVTKYVVSWAGGSKEAAGDARSVQVTGLSVGTSYTFKVEALDAAGNRSANGPSVRATTNGSDPIIIPEKPTTPVEEPEKPVEEPEQPVEEEEQEEPGEETPKVEFKDVAGHWAEAVIKRAAELAIVKGHPDQVFKPDAATTRAEFITMLANLFKWEAAESSPAFADSGQIGSWAAGAVAQGIERGIIQGYTDGTFRPNQQITRAEMAVMLARALGLNTTNVDSSSFADDTSIPQWAKAAIEELRNAGLLTGRGNNTFAPNAQATRAEAVVVLLRILEKQ</sequence>
<protein>
    <recommendedName>
        <fullName evidence="9">S-layer protein</fullName>
    </recommendedName>
</protein>
<dbReference type="CDD" id="cd00063">
    <property type="entry name" value="FN3"/>
    <property type="match status" value="1"/>
</dbReference>
<dbReference type="SUPFAM" id="SSF49265">
    <property type="entry name" value="Fibronectin type III"/>
    <property type="match status" value="1"/>
</dbReference>
<gene>
    <name evidence="7" type="ORF">PAT3040_04719</name>
</gene>
<dbReference type="InterPro" id="IPR036116">
    <property type="entry name" value="FN3_sf"/>
</dbReference>
<dbReference type="SUPFAM" id="SSF51126">
    <property type="entry name" value="Pectin lyase-like"/>
    <property type="match status" value="1"/>
</dbReference>
<keyword evidence="3" id="KW-0732">Signal</keyword>
<dbReference type="SMART" id="SM00060">
    <property type="entry name" value="FN3"/>
    <property type="match status" value="1"/>
</dbReference>
<dbReference type="InterPro" id="IPR012334">
    <property type="entry name" value="Pectin_lyas_fold"/>
</dbReference>
<reference evidence="7 8" key="1">
    <citation type="submission" date="2017-08" db="EMBL/GenBank/DDBJ databases">
        <title>Substantial Increase in Enzyme Production by Combined Drug-Resistance Mutations in Paenibacillus agaridevorans.</title>
        <authorList>
            <person name="Tanaka Y."/>
            <person name="Funane K."/>
            <person name="Hosaka T."/>
            <person name="Shiwa Y."/>
            <person name="Fujita N."/>
            <person name="Miyazaki T."/>
            <person name="Yoshikawa H."/>
            <person name="Murakami K."/>
            <person name="Kasahara K."/>
            <person name="Inaoka T."/>
            <person name="Hiraga Y."/>
            <person name="Ochi K."/>
        </authorList>
    </citation>
    <scope>NUCLEOTIDE SEQUENCE [LARGE SCALE GENOMIC DNA]</scope>
    <source>
        <strain evidence="7 8">T-3040</strain>
    </source>
</reference>